<keyword evidence="11 15" id="KW-0472">Membrane</keyword>
<evidence type="ECO:0000256" key="15">
    <source>
        <dbReference type="SAM" id="Phobius"/>
    </source>
</evidence>
<feature type="domain" description="HPt" evidence="20">
    <location>
        <begin position="850"/>
        <end position="949"/>
    </location>
</feature>
<accession>A0ABZ0S6C7</accession>
<feature type="domain" description="Histidine kinase" evidence="17">
    <location>
        <begin position="425"/>
        <end position="666"/>
    </location>
</feature>
<dbReference type="Pfam" id="PF00512">
    <property type="entry name" value="HisKA"/>
    <property type="match status" value="1"/>
</dbReference>
<dbReference type="SUPFAM" id="SSF55874">
    <property type="entry name" value="ATPase domain of HSP90 chaperone/DNA topoisomerase II/histidine kinase"/>
    <property type="match status" value="1"/>
</dbReference>
<dbReference type="Pfam" id="PF00072">
    <property type="entry name" value="Response_reg"/>
    <property type="match status" value="1"/>
</dbReference>
<dbReference type="SMART" id="SM00388">
    <property type="entry name" value="HisKA"/>
    <property type="match status" value="1"/>
</dbReference>
<dbReference type="Pfam" id="PF13188">
    <property type="entry name" value="PAS_8"/>
    <property type="match status" value="1"/>
</dbReference>
<dbReference type="InterPro" id="IPR011006">
    <property type="entry name" value="CheY-like_superfamily"/>
</dbReference>
<feature type="modified residue" description="4-aspartylphosphate" evidence="13">
    <location>
        <position position="744"/>
    </location>
</feature>
<evidence type="ECO:0000256" key="2">
    <source>
        <dbReference type="ARBA" id="ARBA00004651"/>
    </source>
</evidence>
<feature type="transmembrane region" description="Helical" evidence="15">
    <location>
        <begin position="118"/>
        <end position="139"/>
    </location>
</feature>
<evidence type="ECO:0000313" key="22">
    <source>
        <dbReference type="Proteomes" id="UP001432180"/>
    </source>
</evidence>
<dbReference type="SUPFAM" id="SSF55785">
    <property type="entry name" value="PYP-like sensor domain (PAS domain)"/>
    <property type="match status" value="2"/>
</dbReference>
<evidence type="ECO:0000259" key="20">
    <source>
        <dbReference type="PROSITE" id="PS50894"/>
    </source>
</evidence>
<evidence type="ECO:0000256" key="3">
    <source>
        <dbReference type="ARBA" id="ARBA00012438"/>
    </source>
</evidence>
<keyword evidence="5 13" id="KW-0597">Phosphoprotein</keyword>
<dbReference type="InterPro" id="IPR003661">
    <property type="entry name" value="HisK_dim/P_dom"/>
</dbReference>
<dbReference type="InterPro" id="IPR001789">
    <property type="entry name" value="Sig_transdc_resp-reg_receiver"/>
</dbReference>
<evidence type="ECO:0000259" key="19">
    <source>
        <dbReference type="PROSITE" id="PS50112"/>
    </source>
</evidence>
<keyword evidence="6 15" id="KW-0812">Transmembrane</keyword>
<dbReference type="CDD" id="cd17546">
    <property type="entry name" value="REC_hyHK_CKI1_RcsC-like"/>
    <property type="match status" value="1"/>
</dbReference>
<keyword evidence="4" id="KW-1003">Cell membrane</keyword>
<keyword evidence="14" id="KW-0175">Coiled coil</keyword>
<dbReference type="Pfam" id="PF02518">
    <property type="entry name" value="HATPase_c"/>
    <property type="match status" value="1"/>
</dbReference>
<sequence>MEMMPAIRHFWFACLLPLLTGLLLLLGSGQALAAGGADALVGNLFAASQAIAHERLFQLRVAGETAYEYQLAMGVRLDWPILSGILERAIADIPAGEREAIQSRWLGAPPSARSDYRLLWQAILLATLMIVLILAWNLSLARQIQRRRRAEQRLAQSEQRYRGMVESARSVVQFYALDVQGEVIDAGAGSRELFGREEAELVGMNWRDIAAWTPDTLERGQRAIATCWLGQAPGPVALKYQLGEEPRYLLSFPHPVKDENNRVLRIEGLNVNLTERLRLEEELREMEDNFRGLFEFSPLPTLISSGADERVLMVNQRFREVLGYEIDDIPDIEHWWLKAYPEPSYRARVKTEWQQKMQRAMAGQSALEPVEARIRCGDGQTRIFIGHATSLRQRNVVMFVDVTEQRAAQENAEAANRAKSEFLANMSHEIRTPMNAVLGMQHLCLETELDERQRQYLTKAQNAAQGLLGLFNDILDLSKIEAGQLHLEARPFALSQVFDQLLDIVGRQAEDKGLEFLLDCAPEVPDALHGDALRLGQVLLNLANNAVKFTAQGSVRIEARLQQRLPAQGSEARLQQRLPAQGSETRERVQLEFRVRDTGIGLREEDIAKLFKPFQQADGSITRRYGGTGLGLSICKRLVTMMGGSIGVDSRPGEGSTFWFTVWNHAVLPGEEVAEEQPRTMTQAPPGLAGRRVLLVEDNPVNREVARAMLERAGIMVTEAEHGAEALALLREQGCKAFDLVLMDVQMPELDGLEATRRIRTLPDGADLPIIGLTAHVRDEDIRRTREVDMNALLGKPLDVTRLYGALAEQLAVTLDGRAADAGEHLLDAAALPAIPGLNPVALKTALGPSSSLWSKFLMLFSDSHATSLARIDAALAQGDFVIAEREAHSLASAAANLGLVEIRTAGRALEDLLRDRPQASPEASTAIAAARTQLAARLEPALTAIAAWRDRDTATPAHAASPIAVDQARVDDLLARLHILTQAYDPSAEDLWLAEHGLLQAALEAEAYRRLQRQITGYRFADATKTLAQVRKKPPQDSLDA</sequence>
<dbReference type="NCBIfam" id="TIGR00229">
    <property type="entry name" value="sensory_box"/>
    <property type="match status" value="2"/>
</dbReference>
<dbReference type="EC" id="2.7.13.3" evidence="3"/>
<dbReference type="InterPro" id="IPR036890">
    <property type="entry name" value="HATPase_C_sf"/>
</dbReference>
<dbReference type="GO" id="GO:0004673">
    <property type="term" value="F:protein histidine kinase activity"/>
    <property type="evidence" value="ECO:0007669"/>
    <property type="project" value="UniProtKB-EC"/>
</dbReference>
<dbReference type="CDD" id="cd16922">
    <property type="entry name" value="HATPase_EvgS-ArcB-TorS-like"/>
    <property type="match status" value="1"/>
</dbReference>
<keyword evidence="8" id="KW-0067">ATP-binding</keyword>
<evidence type="ECO:0000256" key="11">
    <source>
        <dbReference type="ARBA" id="ARBA00023136"/>
    </source>
</evidence>
<dbReference type="Pfam" id="PF08448">
    <property type="entry name" value="PAS_4"/>
    <property type="match status" value="1"/>
</dbReference>
<feature type="modified residue" description="Phosphohistidine" evidence="12">
    <location>
        <position position="889"/>
    </location>
</feature>
<dbReference type="InterPro" id="IPR005467">
    <property type="entry name" value="His_kinase_dom"/>
</dbReference>
<dbReference type="PROSITE" id="PS50110">
    <property type="entry name" value="RESPONSE_REGULATORY"/>
    <property type="match status" value="1"/>
</dbReference>
<evidence type="ECO:0000256" key="7">
    <source>
        <dbReference type="ARBA" id="ARBA00022741"/>
    </source>
</evidence>
<protein>
    <recommendedName>
        <fullName evidence="3">histidine kinase</fullName>
        <ecNumber evidence="3">2.7.13.3</ecNumber>
    </recommendedName>
</protein>
<evidence type="ECO:0000259" key="17">
    <source>
        <dbReference type="PROSITE" id="PS50109"/>
    </source>
</evidence>
<dbReference type="Gene3D" id="3.40.50.2300">
    <property type="match status" value="1"/>
</dbReference>
<keyword evidence="22" id="KW-1185">Reference proteome</keyword>
<dbReference type="PANTHER" id="PTHR45339:SF1">
    <property type="entry name" value="HYBRID SIGNAL TRANSDUCTION HISTIDINE KINASE J"/>
    <property type="match status" value="1"/>
</dbReference>
<dbReference type="SUPFAM" id="SSF52172">
    <property type="entry name" value="CheY-like"/>
    <property type="match status" value="1"/>
</dbReference>
<evidence type="ECO:0000256" key="5">
    <source>
        <dbReference type="ARBA" id="ARBA00022553"/>
    </source>
</evidence>
<dbReference type="SUPFAM" id="SSF47384">
    <property type="entry name" value="Homodimeric domain of signal transducing histidine kinase"/>
    <property type="match status" value="1"/>
</dbReference>
<keyword evidence="16" id="KW-0732">Signal</keyword>
<organism evidence="21 22">
    <name type="scientific">Thiorhodovibrio winogradskyi</name>
    <dbReference type="NCBI Taxonomy" id="77007"/>
    <lineage>
        <taxon>Bacteria</taxon>
        <taxon>Pseudomonadati</taxon>
        <taxon>Pseudomonadota</taxon>
        <taxon>Gammaproteobacteria</taxon>
        <taxon>Chromatiales</taxon>
        <taxon>Chromatiaceae</taxon>
        <taxon>Thiorhodovibrio</taxon>
    </lineage>
</organism>
<feature type="chain" id="PRO_5046448986" description="histidine kinase" evidence="16">
    <location>
        <begin position="34"/>
        <end position="1042"/>
    </location>
</feature>
<evidence type="ECO:0000256" key="4">
    <source>
        <dbReference type="ARBA" id="ARBA00022475"/>
    </source>
</evidence>
<dbReference type="SUPFAM" id="SSF47226">
    <property type="entry name" value="Histidine-containing phosphotransfer domain, HPT domain"/>
    <property type="match status" value="1"/>
</dbReference>
<evidence type="ECO:0000259" key="18">
    <source>
        <dbReference type="PROSITE" id="PS50110"/>
    </source>
</evidence>
<keyword evidence="21" id="KW-0418">Kinase</keyword>
<dbReference type="InterPro" id="IPR036641">
    <property type="entry name" value="HPT_dom_sf"/>
</dbReference>
<dbReference type="Gene3D" id="1.10.287.130">
    <property type="match status" value="1"/>
</dbReference>
<dbReference type="SMART" id="SM00387">
    <property type="entry name" value="HATPase_c"/>
    <property type="match status" value="1"/>
</dbReference>
<evidence type="ECO:0000256" key="16">
    <source>
        <dbReference type="SAM" id="SignalP"/>
    </source>
</evidence>
<dbReference type="SMART" id="SM00448">
    <property type="entry name" value="REC"/>
    <property type="match status" value="1"/>
</dbReference>
<dbReference type="SUPFAM" id="SSF53850">
    <property type="entry name" value="Periplasmic binding protein-like II"/>
    <property type="match status" value="1"/>
</dbReference>
<dbReference type="CDD" id="cd00088">
    <property type="entry name" value="HPT"/>
    <property type="match status" value="1"/>
</dbReference>
<dbReference type="SMART" id="SM00091">
    <property type="entry name" value="PAS"/>
    <property type="match status" value="2"/>
</dbReference>
<dbReference type="Gene3D" id="3.30.450.20">
    <property type="entry name" value="PAS domain"/>
    <property type="match status" value="2"/>
</dbReference>
<dbReference type="Gene3D" id="3.40.190.10">
    <property type="entry name" value="Periplasmic binding protein-like II"/>
    <property type="match status" value="2"/>
</dbReference>
<evidence type="ECO:0000256" key="8">
    <source>
        <dbReference type="ARBA" id="ARBA00022840"/>
    </source>
</evidence>
<dbReference type="Proteomes" id="UP001432180">
    <property type="component" value="Chromosome"/>
</dbReference>
<reference evidence="21 22" key="1">
    <citation type="journal article" date="2023" name="Microorganisms">
        <title>Thiorhodovibrio frisius and Trv. litoralis spp. nov., Two Novel Members from a Clade of Fastidious Purple Sulfur Bacteria That Exhibit Unique Red-Shifted Light-Harvesting Capabilities.</title>
        <authorList>
            <person name="Methner A."/>
            <person name="Kuzyk S.B."/>
            <person name="Petersen J."/>
            <person name="Bauer S."/>
            <person name="Brinkmann H."/>
            <person name="Sichau K."/>
            <person name="Wanner G."/>
            <person name="Wolf J."/>
            <person name="Neumann-Schaal M."/>
            <person name="Henke P."/>
            <person name="Tank M."/>
            <person name="Sproer C."/>
            <person name="Bunk B."/>
            <person name="Overmann J."/>
        </authorList>
    </citation>
    <scope>NUCLEOTIDE SEQUENCE [LARGE SCALE GENOMIC DNA]</scope>
    <source>
        <strain evidence="21 22">DSM 6702</strain>
    </source>
</reference>
<dbReference type="InterPro" id="IPR035965">
    <property type="entry name" value="PAS-like_dom_sf"/>
</dbReference>
<keyword evidence="7" id="KW-0547">Nucleotide-binding</keyword>
<dbReference type="PROSITE" id="PS50109">
    <property type="entry name" value="HIS_KIN"/>
    <property type="match status" value="1"/>
</dbReference>
<dbReference type="Gene3D" id="1.20.120.160">
    <property type="entry name" value="HPT domain"/>
    <property type="match status" value="1"/>
</dbReference>
<dbReference type="Pfam" id="PF01627">
    <property type="entry name" value="Hpt"/>
    <property type="match status" value="1"/>
</dbReference>
<evidence type="ECO:0000256" key="13">
    <source>
        <dbReference type="PROSITE-ProRule" id="PRU00169"/>
    </source>
</evidence>
<dbReference type="PROSITE" id="PS50894">
    <property type="entry name" value="HPT"/>
    <property type="match status" value="1"/>
</dbReference>
<evidence type="ECO:0000256" key="12">
    <source>
        <dbReference type="PROSITE-ProRule" id="PRU00110"/>
    </source>
</evidence>
<dbReference type="InterPro" id="IPR004358">
    <property type="entry name" value="Sig_transdc_His_kin-like_C"/>
</dbReference>
<evidence type="ECO:0000256" key="9">
    <source>
        <dbReference type="ARBA" id="ARBA00022989"/>
    </source>
</evidence>
<keyword evidence="21" id="KW-0808">Transferase</keyword>
<dbReference type="InterPro" id="IPR008207">
    <property type="entry name" value="Sig_transdc_His_kin_Hpt_dom"/>
</dbReference>
<name>A0ABZ0S6C7_9GAMM</name>
<dbReference type="Gene3D" id="3.30.565.10">
    <property type="entry name" value="Histidine kinase-like ATPase, C-terminal domain"/>
    <property type="match status" value="1"/>
</dbReference>
<dbReference type="InterPro" id="IPR003594">
    <property type="entry name" value="HATPase_dom"/>
</dbReference>
<dbReference type="CDD" id="cd00082">
    <property type="entry name" value="HisKA"/>
    <property type="match status" value="1"/>
</dbReference>
<evidence type="ECO:0000256" key="6">
    <source>
        <dbReference type="ARBA" id="ARBA00022692"/>
    </source>
</evidence>
<evidence type="ECO:0000256" key="1">
    <source>
        <dbReference type="ARBA" id="ARBA00000085"/>
    </source>
</evidence>
<dbReference type="PANTHER" id="PTHR45339">
    <property type="entry name" value="HYBRID SIGNAL TRANSDUCTION HISTIDINE KINASE J"/>
    <property type="match status" value="1"/>
</dbReference>
<dbReference type="PROSITE" id="PS50112">
    <property type="entry name" value="PAS"/>
    <property type="match status" value="2"/>
</dbReference>
<comment type="subcellular location">
    <subcellularLocation>
        <location evidence="2">Cell membrane</location>
        <topology evidence="2">Multi-pass membrane protein</topology>
    </subcellularLocation>
</comment>
<evidence type="ECO:0000256" key="10">
    <source>
        <dbReference type="ARBA" id="ARBA00023012"/>
    </source>
</evidence>
<feature type="domain" description="Response regulatory" evidence="18">
    <location>
        <begin position="692"/>
        <end position="811"/>
    </location>
</feature>
<dbReference type="PRINTS" id="PR00344">
    <property type="entry name" value="BCTRLSENSOR"/>
</dbReference>
<evidence type="ECO:0000313" key="21">
    <source>
        <dbReference type="EMBL" id="WPL15781.1"/>
    </source>
</evidence>
<evidence type="ECO:0000256" key="14">
    <source>
        <dbReference type="SAM" id="Coils"/>
    </source>
</evidence>
<dbReference type="CDD" id="cd00130">
    <property type="entry name" value="PAS"/>
    <property type="match status" value="1"/>
</dbReference>
<feature type="domain" description="PAS" evidence="19">
    <location>
        <begin position="157"/>
        <end position="205"/>
    </location>
</feature>
<dbReference type="InterPro" id="IPR013656">
    <property type="entry name" value="PAS_4"/>
</dbReference>
<feature type="signal peptide" evidence="16">
    <location>
        <begin position="1"/>
        <end position="33"/>
    </location>
</feature>
<dbReference type="EMBL" id="CP121472">
    <property type="protein sequence ID" value="WPL15781.1"/>
    <property type="molecule type" value="Genomic_DNA"/>
</dbReference>
<feature type="domain" description="PAS" evidence="19">
    <location>
        <begin position="286"/>
        <end position="364"/>
    </location>
</feature>
<dbReference type="InterPro" id="IPR000014">
    <property type="entry name" value="PAS"/>
</dbReference>
<keyword evidence="10" id="KW-0902">Two-component regulatory system</keyword>
<feature type="coiled-coil region" evidence="14">
    <location>
        <begin position="140"/>
        <end position="167"/>
    </location>
</feature>
<proteinExistence type="predicted"/>
<dbReference type="InterPro" id="IPR036097">
    <property type="entry name" value="HisK_dim/P_sf"/>
</dbReference>
<keyword evidence="9 15" id="KW-1133">Transmembrane helix</keyword>
<gene>
    <name evidence="21" type="primary">barA_4</name>
    <name evidence="21" type="ORF">Thiowin_00698</name>
</gene>
<comment type="catalytic activity">
    <reaction evidence="1">
        <text>ATP + protein L-histidine = ADP + protein N-phospho-L-histidine.</text>
        <dbReference type="EC" id="2.7.13.3"/>
    </reaction>
</comment>